<dbReference type="EMBL" id="RAVZ01000050">
    <property type="protein sequence ID" value="RKG90928.1"/>
    <property type="molecule type" value="Genomic_DNA"/>
</dbReference>
<dbReference type="SUPFAM" id="SSF55729">
    <property type="entry name" value="Acyl-CoA N-acyltransferases (Nat)"/>
    <property type="match status" value="1"/>
</dbReference>
<dbReference type="RefSeq" id="WP_120540448.1">
    <property type="nucleotide sequence ID" value="NZ_RAVZ01000050.1"/>
</dbReference>
<dbReference type="InterPro" id="IPR016181">
    <property type="entry name" value="Acyl_CoA_acyltransferase"/>
</dbReference>
<dbReference type="Pfam" id="PF21926">
    <property type="entry name" value="FeeM"/>
    <property type="match status" value="1"/>
</dbReference>
<accession>A0A3A8J7C8</accession>
<feature type="domain" description="N-acyl amino acid synthase FeeM catalytic core" evidence="1">
    <location>
        <begin position="45"/>
        <end position="147"/>
    </location>
</feature>
<keyword evidence="3" id="KW-1185">Reference proteome</keyword>
<dbReference type="InterPro" id="IPR054597">
    <property type="entry name" value="FeeM_cat"/>
</dbReference>
<keyword evidence="2" id="KW-0808">Transferase</keyword>
<dbReference type="OrthoDB" id="8438599at2"/>
<organism evidence="2 3">
    <name type="scientific">Corallococcus terminator</name>
    <dbReference type="NCBI Taxonomy" id="2316733"/>
    <lineage>
        <taxon>Bacteria</taxon>
        <taxon>Pseudomonadati</taxon>
        <taxon>Myxococcota</taxon>
        <taxon>Myxococcia</taxon>
        <taxon>Myxococcales</taxon>
        <taxon>Cystobacterineae</taxon>
        <taxon>Myxococcaceae</taxon>
        <taxon>Corallococcus</taxon>
    </lineage>
</organism>
<evidence type="ECO:0000313" key="3">
    <source>
        <dbReference type="Proteomes" id="UP000268094"/>
    </source>
</evidence>
<proteinExistence type="predicted"/>
<dbReference type="Gene3D" id="3.40.630.30">
    <property type="match status" value="1"/>
</dbReference>
<evidence type="ECO:0000313" key="2">
    <source>
        <dbReference type="EMBL" id="RKG90928.1"/>
    </source>
</evidence>
<dbReference type="GO" id="GO:0016740">
    <property type="term" value="F:transferase activity"/>
    <property type="evidence" value="ECO:0007669"/>
    <property type="project" value="UniProtKB-KW"/>
</dbReference>
<evidence type="ECO:0000259" key="1">
    <source>
        <dbReference type="Pfam" id="PF21926"/>
    </source>
</evidence>
<dbReference type="AlphaFoldDB" id="A0A3A8J7C8"/>
<sequence length="264" mass="29655">MNSWNCRVADTQRELDDALRVRWEVFGVEMRMLGDKKPQAPREANCFDTLPTTAHVVVYSDQEAVATARLLLPNAEVASSAGSLMGLDIERKLDLSELVAPGRVFAETTRYCARQKWRKHAVLRLQACLYRESLRRGVTHWIAAANMETDSEEEATLIYRAAARQGWVSDRFRARTLEFPAPPRQPVAPRLSPTQLARARQGDLDDLKLPPVLSLFADKMGARFIGPPHYDTAFHRFTVPLVAALDEIPQGTLRLFDTLDADAA</sequence>
<name>A0A3A8J7C8_9BACT</name>
<reference evidence="3" key="1">
    <citation type="submission" date="2018-09" db="EMBL/GenBank/DDBJ databases">
        <authorList>
            <person name="Livingstone P.G."/>
            <person name="Whitworth D.E."/>
        </authorList>
    </citation>
    <scope>NUCLEOTIDE SEQUENCE [LARGE SCALE GENOMIC DNA]</scope>
    <source>
        <strain evidence="3">CA054A</strain>
    </source>
</reference>
<dbReference type="Proteomes" id="UP000268094">
    <property type="component" value="Unassembled WGS sequence"/>
</dbReference>
<gene>
    <name evidence="2" type="ORF">D7V88_10320</name>
</gene>
<protein>
    <submittedName>
        <fullName evidence="2">GNAT family N-acetyltransferase</fullName>
    </submittedName>
</protein>
<comment type="caution">
    <text evidence="2">The sequence shown here is derived from an EMBL/GenBank/DDBJ whole genome shotgun (WGS) entry which is preliminary data.</text>
</comment>